<dbReference type="InterPro" id="IPR014710">
    <property type="entry name" value="RmlC-like_jellyroll"/>
</dbReference>
<evidence type="ECO:0000313" key="1">
    <source>
        <dbReference type="EMBL" id="AMQ01550.1"/>
    </source>
</evidence>
<dbReference type="KEGG" id="pcm:AY601_4721"/>
<dbReference type="SUPFAM" id="SSF51206">
    <property type="entry name" value="cAMP-binding domain-like"/>
    <property type="match status" value="1"/>
</dbReference>
<proteinExistence type="predicted"/>
<sequence>MEAKEIFKPQPYKKGQVIIDAGKKAEQEYFIISSCLKAFFINLTRNKLLTYITL</sequence>
<organism evidence="1 2">
    <name type="scientific">Pedobacter cryoconitis</name>
    <dbReference type="NCBI Taxonomy" id="188932"/>
    <lineage>
        <taxon>Bacteria</taxon>
        <taxon>Pseudomonadati</taxon>
        <taxon>Bacteroidota</taxon>
        <taxon>Sphingobacteriia</taxon>
        <taxon>Sphingobacteriales</taxon>
        <taxon>Sphingobacteriaceae</taxon>
        <taxon>Pedobacter</taxon>
    </lineage>
</organism>
<dbReference type="AlphaFoldDB" id="A0A127VJT3"/>
<dbReference type="Gene3D" id="2.60.120.10">
    <property type="entry name" value="Jelly Rolls"/>
    <property type="match status" value="1"/>
</dbReference>
<name>A0A127VJT3_9SPHI</name>
<dbReference type="PATRIC" id="fig|188932.3.peg.4898"/>
<gene>
    <name evidence="1" type="ORF">AY601_4721</name>
</gene>
<dbReference type="Proteomes" id="UP000071561">
    <property type="component" value="Chromosome"/>
</dbReference>
<reference evidence="1 2" key="1">
    <citation type="submission" date="2016-03" db="EMBL/GenBank/DDBJ databases">
        <title>Complete genome sequence of Pedobacter cryoconitis PAMC 27485.</title>
        <authorList>
            <person name="Lee J."/>
            <person name="Kim O.-S."/>
        </authorList>
    </citation>
    <scope>NUCLEOTIDE SEQUENCE [LARGE SCALE GENOMIC DNA]</scope>
    <source>
        <strain evidence="1 2">PAMC 27485</strain>
    </source>
</reference>
<dbReference type="InterPro" id="IPR018490">
    <property type="entry name" value="cNMP-bd_dom_sf"/>
</dbReference>
<protein>
    <recommendedName>
        <fullName evidence="3">Cyclic nucleotide-binding domain-containing protein</fullName>
    </recommendedName>
</protein>
<evidence type="ECO:0008006" key="3">
    <source>
        <dbReference type="Google" id="ProtNLM"/>
    </source>
</evidence>
<dbReference type="EMBL" id="CP014504">
    <property type="protein sequence ID" value="AMQ01550.1"/>
    <property type="molecule type" value="Genomic_DNA"/>
</dbReference>
<evidence type="ECO:0000313" key="2">
    <source>
        <dbReference type="Proteomes" id="UP000071561"/>
    </source>
</evidence>
<accession>A0A127VJT3</accession>
<keyword evidence="2" id="KW-1185">Reference proteome</keyword>